<dbReference type="PANTHER" id="PTHR31325">
    <property type="entry name" value="OS01G0798800 PROTEIN-RELATED"/>
    <property type="match status" value="1"/>
</dbReference>
<gene>
    <name evidence="3" type="ORF">TEA_012197</name>
</gene>
<feature type="transmembrane region" description="Helical" evidence="1">
    <location>
        <begin position="57"/>
        <end position="77"/>
    </location>
</feature>
<feature type="transmembrane region" description="Helical" evidence="1">
    <location>
        <begin position="97"/>
        <end position="116"/>
    </location>
</feature>
<dbReference type="InterPro" id="IPR025315">
    <property type="entry name" value="DUF4220"/>
</dbReference>
<evidence type="ECO:0000256" key="1">
    <source>
        <dbReference type="SAM" id="Phobius"/>
    </source>
</evidence>
<keyword evidence="1" id="KW-0812">Transmembrane</keyword>
<keyword evidence="4" id="KW-1185">Reference proteome</keyword>
<protein>
    <recommendedName>
        <fullName evidence="2">DUF4220 domain-containing protein</fullName>
    </recommendedName>
</protein>
<dbReference type="Proteomes" id="UP000306102">
    <property type="component" value="Unassembled WGS sequence"/>
</dbReference>
<evidence type="ECO:0000313" key="4">
    <source>
        <dbReference type="Proteomes" id="UP000306102"/>
    </source>
</evidence>
<dbReference type="Pfam" id="PF13968">
    <property type="entry name" value="DUF4220"/>
    <property type="match status" value="1"/>
</dbReference>
<accession>A0A4S4DLE8</accession>
<reference evidence="3 4" key="1">
    <citation type="journal article" date="2018" name="Proc. Natl. Acad. Sci. U.S.A.">
        <title>Draft genome sequence of Camellia sinensis var. sinensis provides insights into the evolution of the tea genome and tea quality.</title>
        <authorList>
            <person name="Wei C."/>
            <person name="Yang H."/>
            <person name="Wang S."/>
            <person name="Zhao J."/>
            <person name="Liu C."/>
            <person name="Gao L."/>
            <person name="Xia E."/>
            <person name="Lu Y."/>
            <person name="Tai Y."/>
            <person name="She G."/>
            <person name="Sun J."/>
            <person name="Cao H."/>
            <person name="Tong W."/>
            <person name="Gao Q."/>
            <person name="Li Y."/>
            <person name="Deng W."/>
            <person name="Jiang X."/>
            <person name="Wang W."/>
            <person name="Chen Q."/>
            <person name="Zhang S."/>
            <person name="Li H."/>
            <person name="Wu J."/>
            <person name="Wang P."/>
            <person name="Li P."/>
            <person name="Shi C."/>
            <person name="Zheng F."/>
            <person name="Jian J."/>
            <person name="Huang B."/>
            <person name="Shan D."/>
            <person name="Shi M."/>
            <person name="Fang C."/>
            <person name="Yue Y."/>
            <person name="Li F."/>
            <person name="Li D."/>
            <person name="Wei S."/>
            <person name="Han B."/>
            <person name="Jiang C."/>
            <person name="Yin Y."/>
            <person name="Xia T."/>
            <person name="Zhang Z."/>
            <person name="Bennetzen J.L."/>
            <person name="Zhao S."/>
            <person name="Wan X."/>
        </authorList>
    </citation>
    <scope>NUCLEOTIDE SEQUENCE [LARGE SCALE GENOMIC DNA]</scope>
    <source>
        <strain evidence="4">cv. Shuchazao</strain>
        <tissue evidence="3">Leaf</tissue>
    </source>
</reference>
<feature type="domain" description="DUF4220" evidence="2">
    <location>
        <begin position="62"/>
        <end position="400"/>
    </location>
</feature>
<dbReference type="AlphaFoldDB" id="A0A4S4DLE8"/>
<feature type="transmembrane region" description="Helical" evidence="1">
    <location>
        <begin position="331"/>
        <end position="354"/>
    </location>
</feature>
<comment type="caution">
    <text evidence="3">The sequence shown here is derived from an EMBL/GenBank/DDBJ whole genome shotgun (WGS) entry which is preliminary data.</text>
</comment>
<keyword evidence="1" id="KW-0472">Membrane</keyword>
<evidence type="ECO:0000313" key="3">
    <source>
        <dbReference type="EMBL" id="THG03749.1"/>
    </source>
</evidence>
<keyword evidence="1" id="KW-1133">Transmembrane helix</keyword>
<proteinExistence type="predicted"/>
<evidence type="ECO:0000259" key="2">
    <source>
        <dbReference type="Pfam" id="PF13968"/>
    </source>
</evidence>
<feature type="transmembrane region" description="Helical" evidence="1">
    <location>
        <begin position="27"/>
        <end position="45"/>
    </location>
</feature>
<dbReference type="STRING" id="542762.A0A4S4DLE8"/>
<feature type="transmembrane region" description="Helical" evidence="1">
    <location>
        <begin position="293"/>
        <end position="319"/>
    </location>
</feature>
<feature type="transmembrane region" description="Helical" evidence="1">
    <location>
        <begin position="152"/>
        <end position="169"/>
    </location>
</feature>
<name>A0A4S4DLE8_CAMSN</name>
<dbReference type="Pfam" id="PF04578">
    <property type="entry name" value="DUF594"/>
    <property type="match status" value="1"/>
</dbReference>
<sequence length="657" mass="76249">MPCIRVCKIGQDKILQQLRTIWEQWDLRVLVLYILFAQLFFHVLGQRRRKSATGMMNNLNAWFFYLLVDVVATIALGKLSKVKGDKDDVKALNLLRGIWAPIILFFLGGPDSMTILRLEENKIWLKHVLALGTLGLRTSYILIVTWTWKSGYAFSLLALLMLFPGLIKYGERVWVIKSRGKERYNGFVHLDPSTIDKIRDAQLDPSTIDKIRDAQEPQRGPNSKLVIQAYSCFETLKPHIPNYKCNSTRLHKLVEEFKKWAGAVDESTRHNTFKLIEIELGLMYDMIFSKVGTIFTVWGSILRFISFCCVVAVLVGFFLFQKPDGYWKMDLPITIVLIVGALFLEIAGVIMQFGSDWAIVWAYKHNSSKLATPVFYLHELVISKSKRWSELMGQFSLLNFCSKNKPKRFNKLVEAMRGRESMWKKSCLPFSSVESSLKELIINQLREKPKNISEVDNLQASTMKIVEETLEKHKYLDSKWIIELQFEESIIIWHVATDICYHSVANGSTTVTEEMEATKILSYYMMYLLFICPGLPLSTHYTKFMQAYTKVKEFYDKKEFHDKEFYKLLREDEYDSSNQTVSNIQKLAHGLMDNEDRWKIMSSVWVEMLCCAAKSCPVKNHIQELRRGGQFLTHVWLLLMHFGVTKMPEKKTSHSLE</sequence>
<organism evidence="3 4">
    <name type="scientific">Camellia sinensis var. sinensis</name>
    <name type="common">China tea</name>
    <dbReference type="NCBI Taxonomy" id="542762"/>
    <lineage>
        <taxon>Eukaryota</taxon>
        <taxon>Viridiplantae</taxon>
        <taxon>Streptophyta</taxon>
        <taxon>Embryophyta</taxon>
        <taxon>Tracheophyta</taxon>
        <taxon>Spermatophyta</taxon>
        <taxon>Magnoliopsida</taxon>
        <taxon>eudicotyledons</taxon>
        <taxon>Gunneridae</taxon>
        <taxon>Pentapetalae</taxon>
        <taxon>asterids</taxon>
        <taxon>Ericales</taxon>
        <taxon>Theaceae</taxon>
        <taxon>Camellia</taxon>
    </lineage>
</organism>
<dbReference type="EMBL" id="SDRB02010879">
    <property type="protein sequence ID" value="THG03749.1"/>
    <property type="molecule type" value="Genomic_DNA"/>
</dbReference>
<dbReference type="InterPro" id="IPR007658">
    <property type="entry name" value="DUF594"/>
</dbReference>